<reference evidence="4" key="1">
    <citation type="submission" date="2022-10" db="EMBL/GenBank/DDBJ databases">
        <authorList>
            <person name="Chen Y."/>
            <person name="Dougan E. K."/>
            <person name="Chan C."/>
            <person name="Rhodes N."/>
            <person name="Thang M."/>
        </authorList>
    </citation>
    <scope>NUCLEOTIDE SEQUENCE</scope>
</reference>
<evidence type="ECO:0000313" key="6">
    <source>
        <dbReference type="Proteomes" id="UP001152797"/>
    </source>
</evidence>
<dbReference type="InterPro" id="IPR040911">
    <property type="entry name" value="Exostosin_GT47"/>
</dbReference>
<comment type="similarity">
    <text evidence="1">Belongs to the glycosyltransferase 47 family.</text>
</comment>
<protein>
    <submittedName>
        <fullName evidence="5">Exostosin-1 (Heparan sulfate copolymerase ) (N-acetylglucosaminyl-proteoglycan 4-beta-glucuronosyltransferase)</fullName>
    </submittedName>
</protein>
<keyword evidence="6" id="KW-1185">Reference proteome</keyword>
<dbReference type="PANTHER" id="PTHR11062">
    <property type="entry name" value="EXOSTOSIN HEPARAN SULFATE GLYCOSYLTRANSFERASE -RELATED"/>
    <property type="match status" value="1"/>
</dbReference>
<evidence type="ECO:0000256" key="1">
    <source>
        <dbReference type="ARBA" id="ARBA00010271"/>
    </source>
</evidence>
<dbReference type="EMBL" id="CAMXCT010001660">
    <property type="protein sequence ID" value="CAI3992007.1"/>
    <property type="molecule type" value="Genomic_DNA"/>
</dbReference>
<feature type="region of interest" description="Disordered" evidence="2">
    <location>
        <begin position="1"/>
        <end position="38"/>
    </location>
</feature>
<dbReference type="GO" id="GO:0016757">
    <property type="term" value="F:glycosyltransferase activity"/>
    <property type="evidence" value="ECO:0007669"/>
    <property type="project" value="InterPro"/>
</dbReference>
<feature type="compositionally biased region" description="Basic and acidic residues" evidence="2">
    <location>
        <begin position="501"/>
        <end position="510"/>
    </location>
</feature>
<dbReference type="EMBL" id="CAMXCT020001660">
    <property type="protein sequence ID" value="CAL1145382.1"/>
    <property type="molecule type" value="Genomic_DNA"/>
</dbReference>
<sequence>MTLDFGGSPRMSKKDPQTRIPTRRSTTPSTEFTGKAEETPFKVFDGDPPVHEFAPVFIEETLMLRKDLRIRELQRWNFTVEEPEKAVFYIVCCGPVQRFLELPPRTPDRPYLCYDCDAKLQLSSLAQEKCQIRRNCDPNIVKLLARRDFMFSSSDLRGWDLKNDSALLVPGVTHVHHIPAPEKLKNNKVKPSDPPKYFLTFQGIRNNGLDGASYVRGNLEAMLNVSIRRPELSGCPTGSPSMTSVMLPSDVFIAIADKAQRHKEMRPYFSLFDSAYGLVLHGHGRWSYRLMEVLNGEAIPVILADGWKLPLDELIDWEKISLLRSEKMACDPAALIESLPRELQGIQQTRQHIRNVYGKLMETQEKRLVALLRAAALWKRNWRELEKGTLRMLADAALKNVNRDDLVRADDGSQLRNLGEFVKPMIAKVEDMLKILPPPSERLTLASRRGKRCRHQSRKNLRKDEGTFRGLIQDNEELFDTWMILDGLVASSELQLSDDNDFAKQQERNRTGPPESWPLHEAGKTHRKRLLNPRGPAPKLDGPAWARLPLPGAGARDPPREGAVQFWPWPGGDSFPFQHLAERFLFSLCQRPSAETAQKLRDVQSQMRRCEQQPEDFEDVDALWGYTREKFVLRSSMAFNALTSFAPAALRRRMEGSFSVAAMGGGPAAELFAAVVARDLSGGRPGKMAVYEWVETWSSIVQAVANVMQEEIEYHHCDVSKPLSDEQNAAVRFHSMANGRPVYDLYIFSHVLLECGRGGGAAPLHLLQDLWEQNSFILVLDAGQARGRGCRERPLAGSLRLVESWASEVGAEVIRINGASRTDGVLLSPRELCSEKDLQNQRVQLVEELAPVVLCWKIITHWNLRGMAVEQFSWYVKAADPQFEIAPNDEDEVDKDENETEEKIVRPKREKDCLKISGLCYSLFHAPSSEL</sequence>
<feature type="compositionally biased region" description="Low complexity" evidence="2">
    <location>
        <begin position="18"/>
        <end position="30"/>
    </location>
</feature>
<dbReference type="AlphaFoldDB" id="A0A9P1CJ22"/>
<dbReference type="Proteomes" id="UP001152797">
    <property type="component" value="Unassembled WGS sequence"/>
</dbReference>
<evidence type="ECO:0000256" key="2">
    <source>
        <dbReference type="SAM" id="MobiDB-lite"/>
    </source>
</evidence>
<evidence type="ECO:0000259" key="3">
    <source>
        <dbReference type="Pfam" id="PF03016"/>
    </source>
</evidence>
<reference evidence="5 6" key="2">
    <citation type="submission" date="2024-05" db="EMBL/GenBank/DDBJ databases">
        <authorList>
            <person name="Chen Y."/>
            <person name="Shah S."/>
            <person name="Dougan E. K."/>
            <person name="Thang M."/>
            <person name="Chan C."/>
        </authorList>
    </citation>
    <scope>NUCLEOTIDE SEQUENCE [LARGE SCALE GENOMIC DNA]</scope>
</reference>
<evidence type="ECO:0000313" key="4">
    <source>
        <dbReference type="EMBL" id="CAI3992007.1"/>
    </source>
</evidence>
<proteinExistence type="inferred from homology"/>
<dbReference type="EMBL" id="CAMXCT030001660">
    <property type="protein sequence ID" value="CAL4779319.1"/>
    <property type="molecule type" value="Genomic_DNA"/>
</dbReference>
<evidence type="ECO:0000313" key="5">
    <source>
        <dbReference type="EMBL" id="CAL4779319.1"/>
    </source>
</evidence>
<dbReference type="InterPro" id="IPR004263">
    <property type="entry name" value="Exostosin"/>
</dbReference>
<gene>
    <name evidence="4" type="ORF">C1SCF055_LOCUS18866</name>
</gene>
<organism evidence="4">
    <name type="scientific">Cladocopium goreaui</name>
    <dbReference type="NCBI Taxonomy" id="2562237"/>
    <lineage>
        <taxon>Eukaryota</taxon>
        <taxon>Sar</taxon>
        <taxon>Alveolata</taxon>
        <taxon>Dinophyceae</taxon>
        <taxon>Suessiales</taxon>
        <taxon>Symbiodiniaceae</taxon>
        <taxon>Cladocopium</taxon>
    </lineage>
</organism>
<comment type="caution">
    <text evidence="4">The sequence shown here is derived from an EMBL/GenBank/DDBJ whole genome shotgun (WGS) entry which is preliminary data.</text>
</comment>
<accession>A0A9P1CJ22</accession>
<name>A0A9P1CJ22_9DINO</name>
<feature type="region of interest" description="Disordered" evidence="2">
    <location>
        <begin position="501"/>
        <end position="544"/>
    </location>
</feature>
<dbReference type="Pfam" id="PF03016">
    <property type="entry name" value="Exostosin_GT47"/>
    <property type="match status" value="1"/>
</dbReference>
<dbReference type="OrthoDB" id="294483at2759"/>
<feature type="domain" description="Exostosin GT47" evidence="3">
    <location>
        <begin position="167"/>
        <end position="338"/>
    </location>
</feature>